<reference evidence="7" key="2">
    <citation type="submission" date="2021-12" db="EMBL/GenBank/DDBJ databases">
        <title>Resequencing data analysis of finger millet.</title>
        <authorList>
            <person name="Hatakeyama M."/>
            <person name="Aluri S."/>
            <person name="Balachadran M.T."/>
            <person name="Sivarajan S.R."/>
            <person name="Poveda L."/>
            <person name="Shimizu-Inatsugi R."/>
            <person name="Schlapbach R."/>
            <person name="Sreeman S.M."/>
            <person name="Shimizu K.K."/>
        </authorList>
    </citation>
    <scope>NUCLEOTIDE SEQUENCE</scope>
</reference>
<keyword evidence="8" id="KW-1185">Reference proteome</keyword>
<evidence type="ECO:0000256" key="3">
    <source>
        <dbReference type="ARBA" id="ARBA00023002"/>
    </source>
</evidence>
<dbReference type="PANTHER" id="PTHR47991">
    <property type="entry name" value="OXOGLUTARATE/IRON-DEPENDENT DIOXYGENASE"/>
    <property type="match status" value="1"/>
</dbReference>
<keyword evidence="3 5" id="KW-0560">Oxidoreductase</keyword>
<dbReference type="InterPro" id="IPR026992">
    <property type="entry name" value="DIOX_N"/>
</dbReference>
<evidence type="ECO:0000256" key="2">
    <source>
        <dbReference type="ARBA" id="ARBA00022723"/>
    </source>
</evidence>
<dbReference type="InterPro" id="IPR027443">
    <property type="entry name" value="IPNS-like_sf"/>
</dbReference>
<protein>
    <recommendedName>
        <fullName evidence="6">Fe2OG dioxygenase domain-containing protein</fullName>
    </recommendedName>
</protein>
<evidence type="ECO:0000313" key="7">
    <source>
        <dbReference type="EMBL" id="GJN03175.1"/>
    </source>
</evidence>
<reference evidence="7" key="1">
    <citation type="journal article" date="2018" name="DNA Res.">
        <title>Multiple hybrid de novo genome assembly of finger millet, an orphan allotetraploid crop.</title>
        <authorList>
            <person name="Hatakeyama M."/>
            <person name="Aluri S."/>
            <person name="Balachadran M.T."/>
            <person name="Sivarajan S.R."/>
            <person name="Patrignani A."/>
            <person name="Gruter S."/>
            <person name="Poveda L."/>
            <person name="Shimizu-Inatsugi R."/>
            <person name="Baeten J."/>
            <person name="Francoijs K.J."/>
            <person name="Nataraja K.N."/>
            <person name="Reddy Y.A.N."/>
            <person name="Phadnis S."/>
            <person name="Ravikumar R.L."/>
            <person name="Schlapbach R."/>
            <person name="Sreeman S.M."/>
            <person name="Shimizu K.K."/>
        </authorList>
    </citation>
    <scope>NUCLEOTIDE SEQUENCE</scope>
</reference>
<keyword evidence="2 5" id="KW-0479">Metal-binding</keyword>
<evidence type="ECO:0000256" key="5">
    <source>
        <dbReference type="RuleBase" id="RU003682"/>
    </source>
</evidence>
<dbReference type="GO" id="GO:0046872">
    <property type="term" value="F:metal ion binding"/>
    <property type="evidence" value="ECO:0007669"/>
    <property type="project" value="UniProtKB-KW"/>
</dbReference>
<evidence type="ECO:0000259" key="6">
    <source>
        <dbReference type="PROSITE" id="PS51471"/>
    </source>
</evidence>
<dbReference type="InterPro" id="IPR050295">
    <property type="entry name" value="Plant_2OG-oxidoreductases"/>
</dbReference>
<accession>A0AAV5CZG2</accession>
<sequence>MENMLHLTPVPAHTTLPNCCALEPEMLPPAITTTPVITLPVIDMSRSRGEVCQAMLDAGKEFGFFQVVNHGVSEQVLRDMEVVCEEFLQLPAEDKAHLYSDDNKKLNRLFSGSTFKTGSFWMDCLRLACTFPGLADSVHEWPEKPKRFREVFQKFVMQARGMGLEILQLLCEGLGLPTGYFEGEQTDGNVFVSTIWYPPCPNANTTLGLPPHCDRNLITMVLSGNVPGLEVFYNGDWFKVEPVRNAFVINFGIQLEVVTNGILKSAEHRVLTNAALPRTSVVTSLMANDDYIIGPAEELLSEDNPARYRNTMFGDFMRLYNKALEESGGDVKQAIKYFKII</sequence>
<dbReference type="GO" id="GO:0016491">
    <property type="term" value="F:oxidoreductase activity"/>
    <property type="evidence" value="ECO:0007669"/>
    <property type="project" value="UniProtKB-KW"/>
</dbReference>
<proteinExistence type="inferred from homology"/>
<dbReference type="EMBL" id="BQKI01000009">
    <property type="protein sequence ID" value="GJN03175.1"/>
    <property type="molecule type" value="Genomic_DNA"/>
</dbReference>
<dbReference type="InterPro" id="IPR005123">
    <property type="entry name" value="Oxoglu/Fe-dep_dioxygenase_dom"/>
</dbReference>
<comment type="caution">
    <text evidence="7">The sequence shown here is derived from an EMBL/GenBank/DDBJ whole genome shotgun (WGS) entry which is preliminary data.</text>
</comment>
<dbReference type="Proteomes" id="UP001054889">
    <property type="component" value="Unassembled WGS sequence"/>
</dbReference>
<dbReference type="PROSITE" id="PS51471">
    <property type="entry name" value="FE2OG_OXY"/>
    <property type="match status" value="1"/>
</dbReference>
<keyword evidence="4 5" id="KW-0408">Iron</keyword>
<organism evidence="7 8">
    <name type="scientific">Eleusine coracana subsp. coracana</name>
    <dbReference type="NCBI Taxonomy" id="191504"/>
    <lineage>
        <taxon>Eukaryota</taxon>
        <taxon>Viridiplantae</taxon>
        <taxon>Streptophyta</taxon>
        <taxon>Embryophyta</taxon>
        <taxon>Tracheophyta</taxon>
        <taxon>Spermatophyta</taxon>
        <taxon>Magnoliopsida</taxon>
        <taxon>Liliopsida</taxon>
        <taxon>Poales</taxon>
        <taxon>Poaceae</taxon>
        <taxon>PACMAD clade</taxon>
        <taxon>Chloridoideae</taxon>
        <taxon>Cynodonteae</taxon>
        <taxon>Eleusininae</taxon>
        <taxon>Eleusine</taxon>
    </lineage>
</organism>
<feature type="domain" description="Fe2OG dioxygenase" evidence="6">
    <location>
        <begin position="188"/>
        <end position="287"/>
    </location>
</feature>
<dbReference type="Pfam" id="PF03171">
    <property type="entry name" value="2OG-FeII_Oxy"/>
    <property type="match status" value="1"/>
</dbReference>
<gene>
    <name evidence="7" type="primary">ga20585</name>
    <name evidence="7" type="ORF">PR202_ga20585</name>
</gene>
<dbReference type="Pfam" id="PF14226">
    <property type="entry name" value="DIOX_N"/>
    <property type="match status" value="1"/>
</dbReference>
<dbReference type="AlphaFoldDB" id="A0AAV5CZG2"/>
<evidence type="ECO:0000256" key="4">
    <source>
        <dbReference type="ARBA" id="ARBA00023004"/>
    </source>
</evidence>
<comment type="similarity">
    <text evidence="1 5">Belongs to the iron/ascorbate-dependent oxidoreductase family.</text>
</comment>
<evidence type="ECO:0000256" key="1">
    <source>
        <dbReference type="ARBA" id="ARBA00008056"/>
    </source>
</evidence>
<dbReference type="SUPFAM" id="SSF51197">
    <property type="entry name" value="Clavaminate synthase-like"/>
    <property type="match status" value="1"/>
</dbReference>
<evidence type="ECO:0000313" key="8">
    <source>
        <dbReference type="Proteomes" id="UP001054889"/>
    </source>
</evidence>
<dbReference type="InterPro" id="IPR044861">
    <property type="entry name" value="IPNS-like_FE2OG_OXY"/>
</dbReference>
<name>A0AAV5CZG2_ELECO</name>
<dbReference type="Gene3D" id="2.60.120.330">
    <property type="entry name" value="B-lactam Antibiotic, Isopenicillin N Synthase, Chain"/>
    <property type="match status" value="1"/>
</dbReference>